<dbReference type="Pfam" id="PF00651">
    <property type="entry name" value="BTB"/>
    <property type="match status" value="1"/>
</dbReference>
<evidence type="ECO:0000313" key="3">
    <source>
        <dbReference type="WBParaSite" id="PTRK_0001244600.1"/>
    </source>
</evidence>
<reference evidence="3" key="1">
    <citation type="submission" date="2017-02" db="UniProtKB">
        <authorList>
            <consortium name="WormBaseParasite"/>
        </authorList>
    </citation>
    <scope>IDENTIFICATION</scope>
</reference>
<evidence type="ECO:0000259" key="1">
    <source>
        <dbReference type="PROSITE" id="PS50097"/>
    </source>
</evidence>
<protein>
    <submittedName>
        <fullName evidence="3">BTB domain-containing protein</fullName>
    </submittedName>
</protein>
<name>A0A0N4ZV35_PARTI</name>
<accession>A0A0N4ZV35</accession>
<dbReference type="Proteomes" id="UP000038045">
    <property type="component" value="Unplaced"/>
</dbReference>
<dbReference type="Gene3D" id="3.30.710.10">
    <property type="entry name" value="Potassium Channel Kv1.1, Chain A"/>
    <property type="match status" value="1"/>
</dbReference>
<dbReference type="STRING" id="131310.A0A0N4ZV35"/>
<dbReference type="SUPFAM" id="SSF54695">
    <property type="entry name" value="POZ domain"/>
    <property type="match status" value="1"/>
</dbReference>
<dbReference type="PROSITE" id="PS50097">
    <property type="entry name" value="BTB"/>
    <property type="match status" value="1"/>
</dbReference>
<dbReference type="InterPro" id="IPR011333">
    <property type="entry name" value="SKP1/BTB/POZ_sf"/>
</dbReference>
<keyword evidence="2" id="KW-1185">Reference proteome</keyword>
<organism evidence="2 3">
    <name type="scientific">Parastrongyloides trichosuri</name>
    <name type="common">Possum-specific nematode worm</name>
    <dbReference type="NCBI Taxonomy" id="131310"/>
    <lineage>
        <taxon>Eukaryota</taxon>
        <taxon>Metazoa</taxon>
        <taxon>Ecdysozoa</taxon>
        <taxon>Nematoda</taxon>
        <taxon>Chromadorea</taxon>
        <taxon>Rhabditida</taxon>
        <taxon>Tylenchina</taxon>
        <taxon>Panagrolaimomorpha</taxon>
        <taxon>Strongyloidoidea</taxon>
        <taxon>Strongyloididae</taxon>
        <taxon>Parastrongyloides</taxon>
    </lineage>
</organism>
<evidence type="ECO:0000313" key="2">
    <source>
        <dbReference type="Proteomes" id="UP000038045"/>
    </source>
</evidence>
<dbReference type="AlphaFoldDB" id="A0A0N4ZV35"/>
<proteinExistence type="predicted"/>
<sequence>MFTNTSNSNIFPSSLLILEGEKLSERDYFLYKVIERIEKKGHCLNSDEFKNTIVYITSDLLPREFLKIARNQFTNYLHAYNLTERTAFKDKNLEGKDNFIQLTFPDGNIVVDKTFLSEHFLFFKGKLNFDGEVIRNKIEFDNFSHKHFKMILKFYYGEPIFLSLKHSIEIYRVCDFFTVDDLFMVHIKNYLNYFYMQLSKTKFFYENQIFFTDDYLGGENHNFFVNSVNDYNDIQRLIQIYNWKKSYGRIKLEKEVPLERMNKNVADLPISYAMFEFDHFKSRKLCLKAIGNQINESEFTPLDMSSRVVDAIINGREVFVLMEDDINYSICYLNLINNEKKFFEQYYFYVQFHTHRALIPYKDRFILLRNSAVRYRTGFIEEDNTITLHIFKSPKRIYTKDMSIKKLFNSIEDDFSESIEKKLDIDVGERILNEYFIFEFEDYIYFLLKFSAYERESVFFRFHLEIGKKEDLPPPGVALNVCSFAYYKNRLYFLTRSIKNRYCNTYMEHYTSTVYFKDTTATIKGYYYDLNNRLWGNYKQPHVEGDAFDVQLTIMNNELHFFKMKKTCLDLLNHELVLRYNPDDEDNWIVIKNSSCPLELGDCTKHFASKLIRTPLF</sequence>
<dbReference type="InterPro" id="IPR000210">
    <property type="entry name" value="BTB/POZ_dom"/>
</dbReference>
<feature type="domain" description="BTB" evidence="1">
    <location>
        <begin position="96"/>
        <end position="164"/>
    </location>
</feature>
<dbReference type="WBParaSite" id="PTRK_0001244600.1">
    <property type="protein sequence ID" value="PTRK_0001244600.1"/>
    <property type="gene ID" value="PTRK_0001244600"/>
</dbReference>